<organism evidence="1 2">
    <name type="scientific">Brevibacillus fluminis</name>
    <dbReference type="NCBI Taxonomy" id="511487"/>
    <lineage>
        <taxon>Bacteria</taxon>
        <taxon>Bacillati</taxon>
        <taxon>Bacillota</taxon>
        <taxon>Bacilli</taxon>
        <taxon>Bacillales</taxon>
        <taxon>Paenibacillaceae</taxon>
        <taxon>Brevibacillus</taxon>
    </lineage>
</organism>
<dbReference type="OrthoDB" id="2944084at2"/>
<evidence type="ECO:0000313" key="1">
    <source>
        <dbReference type="EMBL" id="RNB91986.1"/>
    </source>
</evidence>
<gene>
    <name evidence="1" type="ORF">EDM56_04330</name>
</gene>
<dbReference type="Proteomes" id="UP000271031">
    <property type="component" value="Unassembled WGS sequence"/>
</dbReference>
<comment type="caution">
    <text evidence="1">The sequence shown here is derived from an EMBL/GenBank/DDBJ whole genome shotgun (WGS) entry which is preliminary data.</text>
</comment>
<dbReference type="RefSeq" id="WP_122916648.1">
    <property type="nucleotide sequence ID" value="NZ_RHHQ01000004.1"/>
</dbReference>
<dbReference type="AlphaFoldDB" id="A0A3M8DV65"/>
<proteinExistence type="predicted"/>
<sequence>MTYAKTNWQDRLFIPDTGEVLQEGTKVTAARMNNIEEGIFVMHSQFDQLQRQILRLQAYSDANNRVVGNNGTFVDTFDGMKDVNLKLDMTRTTLVSHTSTVLTVENTVGFIVGQEITIASLTAYENRVINAINGKTITLTSGLTGTYPAGAIVARSTVEIDTTNKKMKRGSYKTYDVTISVS</sequence>
<evidence type="ECO:0000313" key="2">
    <source>
        <dbReference type="Proteomes" id="UP000271031"/>
    </source>
</evidence>
<keyword evidence="2" id="KW-1185">Reference proteome</keyword>
<protein>
    <submittedName>
        <fullName evidence="1">Uncharacterized protein</fullName>
    </submittedName>
</protein>
<reference evidence="1 2" key="1">
    <citation type="submission" date="2018-10" db="EMBL/GenBank/DDBJ databases">
        <title>Phylogenomics of Brevibacillus.</title>
        <authorList>
            <person name="Dunlap C."/>
        </authorList>
    </citation>
    <scope>NUCLEOTIDE SEQUENCE [LARGE SCALE GENOMIC DNA]</scope>
    <source>
        <strain evidence="1 2">JCM 15716</strain>
    </source>
</reference>
<dbReference type="EMBL" id="RHHQ01000004">
    <property type="protein sequence ID" value="RNB91986.1"/>
    <property type="molecule type" value="Genomic_DNA"/>
</dbReference>
<name>A0A3M8DV65_9BACL</name>
<accession>A0A3M8DV65</accession>